<evidence type="ECO:0000256" key="1">
    <source>
        <dbReference type="ARBA" id="ARBA00011028"/>
    </source>
</evidence>
<dbReference type="RefSeq" id="WP_138404919.1">
    <property type="nucleotide sequence ID" value="NZ_VBSP01000029.1"/>
</dbReference>
<dbReference type="EMBL" id="VBSP01000029">
    <property type="protein sequence ID" value="TLQ40410.1"/>
    <property type="molecule type" value="Genomic_DNA"/>
</dbReference>
<dbReference type="PANTHER" id="PTHR42953">
    <property type="entry name" value="HIGH-AFFINITY ZINC UPTAKE SYSTEM PROTEIN ZNUA-RELATED"/>
    <property type="match status" value="1"/>
</dbReference>
<proteinExistence type="inferred from homology"/>
<dbReference type="GO" id="GO:0046872">
    <property type="term" value="F:metal ion binding"/>
    <property type="evidence" value="ECO:0007669"/>
    <property type="project" value="InterPro"/>
</dbReference>
<accession>A0A5R9DY79</accession>
<name>A0A5R9DY79_9LACT</name>
<dbReference type="AlphaFoldDB" id="A0A5R9DY79"/>
<protein>
    <recommendedName>
        <fullName evidence="7">Zinc transport system substrate-binding protein</fullName>
    </recommendedName>
</protein>
<keyword evidence="3 4" id="KW-0732">Signal</keyword>
<evidence type="ECO:0000313" key="5">
    <source>
        <dbReference type="EMBL" id="TLQ40410.1"/>
    </source>
</evidence>
<organism evidence="5 6">
    <name type="scientific">Ruoffia tabacinasalis</name>
    <dbReference type="NCBI Taxonomy" id="87458"/>
    <lineage>
        <taxon>Bacteria</taxon>
        <taxon>Bacillati</taxon>
        <taxon>Bacillota</taxon>
        <taxon>Bacilli</taxon>
        <taxon>Lactobacillales</taxon>
        <taxon>Aerococcaceae</taxon>
        <taxon>Ruoffia</taxon>
    </lineage>
</organism>
<evidence type="ECO:0000256" key="2">
    <source>
        <dbReference type="ARBA" id="ARBA00022448"/>
    </source>
</evidence>
<comment type="caution">
    <text evidence="5">The sequence shown here is derived from an EMBL/GenBank/DDBJ whole genome shotgun (WGS) entry which is preliminary data.</text>
</comment>
<dbReference type="InterPro" id="IPR006127">
    <property type="entry name" value="ZnuA-like"/>
</dbReference>
<dbReference type="PANTHER" id="PTHR42953:SF3">
    <property type="entry name" value="HIGH-AFFINITY ZINC UPTAKE SYSTEM PROTEIN ZNUA"/>
    <property type="match status" value="1"/>
</dbReference>
<comment type="similarity">
    <text evidence="1">Belongs to the bacterial solute-binding protein 9 family.</text>
</comment>
<dbReference type="SUPFAM" id="SSF53807">
    <property type="entry name" value="Helical backbone' metal receptor"/>
    <property type="match status" value="1"/>
</dbReference>
<dbReference type="Gene3D" id="3.40.50.1980">
    <property type="entry name" value="Nitrogenase molybdenum iron protein domain"/>
    <property type="match status" value="2"/>
</dbReference>
<dbReference type="Pfam" id="PF01297">
    <property type="entry name" value="ZnuA"/>
    <property type="match status" value="1"/>
</dbReference>
<reference evidence="5 6" key="1">
    <citation type="submission" date="2019-05" db="EMBL/GenBank/DDBJ databases">
        <title>The metagenome of a microbial culture collection derived from dairy environment covers the genomic content of the human microbiome.</title>
        <authorList>
            <person name="Roder T."/>
            <person name="Wuthrich D."/>
            <person name="Sattari Z."/>
            <person name="Von Ah U."/>
            <person name="Bar C."/>
            <person name="Ronchi F."/>
            <person name="Macpherson A.J."/>
            <person name="Ganal-Vonarburg S.C."/>
            <person name="Bruggmann R."/>
            <person name="Vergeres G."/>
        </authorList>
    </citation>
    <scope>NUCLEOTIDE SEQUENCE [LARGE SCALE GENOMIC DNA]</scope>
    <source>
        <strain evidence="5 6">FAM 24227</strain>
    </source>
</reference>
<gene>
    <name evidence="5" type="ORF">FEZ33_08175</name>
</gene>
<sequence length="405" mass="45624">MILKKYSKHLMVMFISMLIVNNLGMSKVAFANESEEEKITVVTSFYPMYEFVKQVGGDRINVSQLVTDNASPHGYEPSVYNIVAVNNADVFVYSSDTMEHWVESLLNNFDKEELVIVQASGNGTEQHHNHSEQNLTEAEEEGYEAMGVEIIGLSDHYHTGDVITLQANSTEAVTEWRWQVNYPGEDWQRVEDQTTELFEYEASNSSFSVQALGMNNDGEVLIKSEILNVHIDNHDELDPHSWLDPVLAIDQVNRIQEALIQADPEGESEYRANAEAFNQKLQTLHEDYEQAFADAKNRSFVVQHEAFGYLADRYQLEQISVGGLSTEVEPSPARIGEIAKIIDEIDASIIYYQQGGNTSIAQTIALETGVEIVQLYDLEVAPQDQDLGYIEAMQENLKALKLSIQ</sequence>
<evidence type="ECO:0000256" key="3">
    <source>
        <dbReference type="ARBA" id="ARBA00022729"/>
    </source>
</evidence>
<evidence type="ECO:0008006" key="7">
    <source>
        <dbReference type="Google" id="ProtNLM"/>
    </source>
</evidence>
<feature type="signal peptide" evidence="4">
    <location>
        <begin position="1"/>
        <end position="31"/>
    </location>
</feature>
<dbReference type="OrthoDB" id="9810636at2"/>
<feature type="chain" id="PRO_5024317833" description="Zinc transport system substrate-binding protein" evidence="4">
    <location>
        <begin position="32"/>
        <end position="405"/>
    </location>
</feature>
<keyword evidence="2" id="KW-0813">Transport</keyword>
<dbReference type="InterPro" id="IPR050492">
    <property type="entry name" value="Bact_metal-bind_prot9"/>
</dbReference>
<evidence type="ECO:0000313" key="6">
    <source>
        <dbReference type="Proteomes" id="UP000306420"/>
    </source>
</evidence>
<dbReference type="GO" id="GO:0030001">
    <property type="term" value="P:metal ion transport"/>
    <property type="evidence" value="ECO:0007669"/>
    <property type="project" value="InterPro"/>
</dbReference>
<evidence type="ECO:0000256" key="4">
    <source>
        <dbReference type="SAM" id="SignalP"/>
    </source>
</evidence>
<dbReference type="Proteomes" id="UP000306420">
    <property type="component" value="Unassembled WGS sequence"/>
</dbReference>